<feature type="region of interest" description="Disordered" evidence="6">
    <location>
        <begin position="269"/>
        <end position="318"/>
    </location>
</feature>
<accession>A0AAD3T4P8</accession>
<feature type="transmembrane region" description="Helical" evidence="7">
    <location>
        <begin position="69"/>
        <end position="88"/>
    </location>
</feature>
<evidence type="ECO:0000256" key="5">
    <source>
        <dbReference type="ARBA" id="ARBA00023136"/>
    </source>
</evidence>
<keyword evidence="4 7" id="KW-1133">Transmembrane helix</keyword>
<evidence type="ECO:0000256" key="6">
    <source>
        <dbReference type="SAM" id="MobiDB-lite"/>
    </source>
</evidence>
<evidence type="ECO:0000313" key="8">
    <source>
        <dbReference type="EMBL" id="GMH23568.1"/>
    </source>
</evidence>
<dbReference type="PANTHER" id="PTHR10743:SF17">
    <property type="entry name" value="PROTEIN RER1A"/>
    <property type="match status" value="1"/>
</dbReference>
<dbReference type="PANTHER" id="PTHR10743">
    <property type="entry name" value="PROTEIN RER1"/>
    <property type="match status" value="1"/>
</dbReference>
<evidence type="ECO:0000313" key="9">
    <source>
        <dbReference type="Proteomes" id="UP001279734"/>
    </source>
</evidence>
<dbReference type="GO" id="GO:0006621">
    <property type="term" value="P:protein retention in ER lumen"/>
    <property type="evidence" value="ECO:0007669"/>
    <property type="project" value="TreeGrafter"/>
</dbReference>
<dbReference type="Proteomes" id="UP001279734">
    <property type="component" value="Unassembled WGS sequence"/>
</dbReference>
<comment type="subcellular location">
    <subcellularLocation>
        <location evidence="1">Membrane</location>
        <topology evidence="1">Multi-pass membrane protein</topology>
    </subcellularLocation>
</comment>
<evidence type="ECO:0000256" key="4">
    <source>
        <dbReference type="ARBA" id="ARBA00022989"/>
    </source>
</evidence>
<feature type="transmembrane region" description="Helical" evidence="7">
    <location>
        <begin position="94"/>
        <end position="115"/>
    </location>
</feature>
<comment type="similarity">
    <text evidence="2">Belongs to the RER1 family.</text>
</comment>
<dbReference type="EMBL" id="BSYO01000026">
    <property type="protein sequence ID" value="GMH23568.1"/>
    <property type="molecule type" value="Genomic_DNA"/>
</dbReference>
<dbReference type="Pfam" id="PF03248">
    <property type="entry name" value="Rer1"/>
    <property type="match status" value="1"/>
</dbReference>
<organism evidence="8 9">
    <name type="scientific">Nepenthes gracilis</name>
    <name type="common">Slender pitcher plant</name>
    <dbReference type="NCBI Taxonomy" id="150966"/>
    <lineage>
        <taxon>Eukaryota</taxon>
        <taxon>Viridiplantae</taxon>
        <taxon>Streptophyta</taxon>
        <taxon>Embryophyta</taxon>
        <taxon>Tracheophyta</taxon>
        <taxon>Spermatophyta</taxon>
        <taxon>Magnoliopsida</taxon>
        <taxon>eudicotyledons</taxon>
        <taxon>Gunneridae</taxon>
        <taxon>Pentapetalae</taxon>
        <taxon>Caryophyllales</taxon>
        <taxon>Nepenthaceae</taxon>
        <taxon>Nepenthes</taxon>
    </lineage>
</organism>
<dbReference type="InterPro" id="IPR004932">
    <property type="entry name" value="Rer1"/>
</dbReference>
<dbReference type="GO" id="GO:0005783">
    <property type="term" value="C:endoplasmic reticulum"/>
    <property type="evidence" value="ECO:0007669"/>
    <property type="project" value="GOC"/>
</dbReference>
<dbReference type="AlphaFoldDB" id="A0AAD3T4P8"/>
<keyword evidence="5 7" id="KW-0472">Membrane</keyword>
<feature type="compositionally biased region" description="Polar residues" evidence="6">
    <location>
        <begin position="217"/>
        <end position="226"/>
    </location>
</feature>
<dbReference type="GO" id="GO:0000139">
    <property type="term" value="C:Golgi membrane"/>
    <property type="evidence" value="ECO:0007669"/>
    <property type="project" value="TreeGrafter"/>
</dbReference>
<evidence type="ECO:0000256" key="2">
    <source>
        <dbReference type="ARBA" id="ARBA00006070"/>
    </source>
</evidence>
<sequence length="351" mass="39204">MAKDRRQAAGSRLPSSRLISRVPCQFSSMEGVGGSGGSPSTEPPPVIQKLQNVSRIYQYYLDKTTPHSIFRWIGTLVLAAIYGLRVFYVQGFYIVTYALGIYILNLLIGFLSPLVDPELEVSDGPLLPTKGSDEFKPFIRRLPEFKFWYSVTKAVCIAFVMTFFSAFDVPVFWPILLCYWFVLFILTMKRQIAHMVKHRYLPFSIGKQKYGGKKSKVQASAPNQLSESDKLSSSRPLPALHKPNQSSDHTKAFHVDRIPKSSHAKPWVLHDISNIPPPHKSPSSSKDDGLQSQTCPPHPKSTLNPAPKPVSTTSDPFPAKPMDLLLSTLTKTCARMSSTIVTPWTLAKKLI</sequence>
<feature type="region of interest" description="Disordered" evidence="6">
    <location>
        <begin position="214"/>
        <end position="251"/>
    </location>
</feature>
<keyword evidence="9" id="KW-1185">Reference proteome</keyword>
<evidence type="ECO:0000256" key="1">
    <source>
        <dbReference type="ARBA" id="ARBA00004141"/>
    </source>
</evidence>
<gene>
    <name evidence="8" type="ORF">Nepgr_025411</name>
</gene>
<reference evidence="8" key="1">
    <citation type="submission" date="2023-05" db="EMBL/GenBank/DDBJ databases">
        <title>Nepenthes gracilis genome sequencing.</title>
        <authorList>
            <person name="Fukushima K."/>
        </authorList>
    </citation>
    <scope>NUCLEOTIDE SEQUENCE</scope>
    <source>
        <strain evidence="8">SING2019-196</strain>
    </source>
</reference>
<feature type="transmembrane region" description="Helical" evidence="7">
    <location>
        <begin position="171"/>
        <end position="188"/>
    </location>
</feature>
<protein>
    <recommendedName>
        <fullName evidence="10">Protein RER1</fullName>
    </recommendedName>
</protein>
<evidence type="ECO:0008006" key="10">
    <source>
        <dbReference type="Google" id="ProtNLM"/>
    </source>
</evidence>
<name>A0AAD3T4P8_NEPGR</name>
<dbReference type="GO" id="GO:0006890">
    <property type="term" value="P:retrograde vesicle-mediated transport, Golgi to endoplasmic reticulum"/>
    <property type="evidence" value="ECO:0007669"/>
    <property type="project" value="TreeGrafter"/>
</dbReference>
<comment type="caution">
    <text evidence="8">The sequence shown here is derived from an EMBL/GenBank/DDBJ whole genome shotgun (WGS) entry which is preliminary data.</text>
</comment>
<proteinExistence type="inferred from homology"/>
<evidence type="ECO:0000256" key="7">
    <source>
        <dbReference type="SAM" id="Phobius"/>
    </source>
</evidence>
<feature type="transmembrane region" description="Helical" evidence="7">
    <location>
        <begin position="147"/>
        <end position="165"/>
    </location>
</feature>
<evidence type="ECO:0000256" key="3">
    <source>
        <dbReference type="ARBA" id="ARBA00022692"/>
    </source>
</evidence>
<keyword evidence="3 7" id="KW-0812">Transmembrane</keyword>